<dbReference type="Gene3D" id="3.40.50.2000">
    <property type="entry name" value="Glycogen Phosphorylase B"/>
    <property type="match status" value="2"/>
</dbReference>
<dbReference type="AlphaFoldDB" id="A0A3E2WMA8"/>
<dbReference type="InterPro" id="IPR047691">
    <property type="entry name" value="PelF-like"/>
</dbReference>
<proteinExistence type="predicted"/>
<evidence type="ECO:0000259" key="1">
    <source>
        <dbReference type="Pfam" id="PF00534"/>
    </source>
</evidence>
<evidence type="ECO:0000313" key="4">
    <source>
        <dbReference type="Proteomes" id="UP000261111"/>
    </source>
</evidence>
<sequence length="472" mass="53881">MKVCLIVEGAYPYVNGGVSSWMQGLMLAMPDVEFVVQSIAASPDANLQFKYQIPSNVSEIQEVYLLDDDYVNNKTQKKVALTGEEYDAFENLMFESNPDWDVIIRFFAEKEVSLNALLSGKDFFKMTLDYYNANFRRVAFSDFLWTMRSLYLPLFTILKSRTEKADLYHSVSSGYAGIWGCMQKSLYKRPFLMTEHGLYTREREEEIIKADWVSGIYKDIWIGQFKKIGECCYQYADKVVSLFEDARRFQIELGCDENKTMVIPNGVNYHKFEGIRQKENQDPYINAGAVLRVTPIKDVKTMISAFALAKNKEPRLKLWIMGGMEEAEDYAEECRAMVRDMDIKDVEFTGIIDVKEYIGRMDFLILTSISEGQPLSILEGFAARKPYIATNVGNCKGLIEGERDNYGPAGYVVPVMGVSEIARAILKLAEDEKTRKRMGQAGYQRAVKAYDESVVFGTYYNLYQKLTGSGEV</sequence>
<dbReference type="InterPro" id="IPR022622">
    <property type="entry name" value="DUF3492"/>
</dbReference>
<dbReference type="EMBL" id="QVIA01000022">
    <property type="protein sequence ID" value="RGC27830.1"/>
    <property type="molecule type" value="Genomic_DNA"/>
</dbReference>
<protein>
    <submittedName>
        <fullName evidence="3">DUF3492 domain-containing protein</fullName>
    </submittedName>
</protein>
<dbReference type="Pfam" id="PF11997">
    <property type="entry name" value="DUF3492"/>
    <property type="match status" value="1"/>
</dbReference>
<comment type="caution">
    <text evidence="3">The sequence shown here is derived from an EMBL/GenBank/DDBJ whole genome shotgun (WGS) entry which is preliminary data.</text>
</comment>
<gene>
    <name evidence="3" type="ORF">DWX41_17475</name>
</gene>
<evidence type="ECO:0000259" key="2">
    <source>
        <dbReference type="Pfam" id="PF11997"/>
    </source>
</evidence>
<dbReference type="PANTHER" id="PTHR12526">
    <property type="entry name" value="GLYCOSYLTRANSFERASE"/>
    <property type="match status" value="1"/>
</dbReference>
<accession>A0A3E2WMA8</accession>
<evidence type="ECO:0000313" key="3">
    <source>
        <dbReference type="EMBL" id="RGC27830.1"/>
    </source>
</evidence>
<dbReference type="RefSeq" id="WP_025653995.1">
    <property type="nucleotide sequence ID" value="NZ_QVIA01000022.1"/>
</dbReference>
<dbReference type="NCBIfam" id="NF038011">
    <property type="entry name" value="PelF"/>
    <property type="match status" value="1"/>
</dbReference>
<organism evidence="3 4">
    <name type="scientific">Hungatella hathewayi</name>
    <dbReference type="NCBI Taxonomy" id="154046"/>
    <lineage>
        <taxon>Bacteria</taxon>
        <taxon>Bacillati</taxon>
        <taxon>Bacillota</taxon>
        <taxon>Clostridia</taxon>
        <taxon>Lachnospirales</taxon>
        <taxon>Lachnospiraceae</taxon>
        <taxon>Hungatella</taxon>
    </lineage>
</organism>
<feature type="domain" description="Glycosyl transferase family 1" evidence="1">
    <location>
        <begin position="286"/>
        <end position="445"/>
    </location>
</feature>
<dbReference type="InterPro" id="IPR001296">
    <property type="entry name" value="Glyco_trans_1"/>
</dbReference>
<dbReference type="SUPFAM" id="SSF53756">
    <property type="entry name" value="UDP-Glycosyltransferase/glycogen phosphorylase"/>
    <property type="match status" value="1"/>
</dbReference>
<dbReference type="GO" id="GO:0016757">
    <property type="term" value="F:glycosyltransferase activity"/>
    <property type="evidence" value="ECO:0007669"/>
    <property type="project" value="InterPro"/>
</dbReference>
<feature type="domain" description="DUF3492" evidence="2">
    <location>
        <begin position="1"/>
        <end position="257"/>
    </location>
</feature>
<reference evidence="3 4" key="1">
    <citation type="submission" date="2018-08" db="EMBL/GenBank/DDBJ databases">
        <title>A genome reference for cultivated species of the human gut microbiota.</title>
        <authorList>
            <person name="Zou Y."/>
            <person name="Xue W."/>
            <person name="Luo G."/>
        </authorList>
    </citation>
    <scope>NUCLEOTIDE SEQUENCE [LARGE SCALE GENOMIC DNA]</scope>
    <source>
        <strain evidence="3 4">AF19-21</strain>
    </source>
</reference>
<dbReference type="PANTHER" id="PTHR12526:SF608">
    <property type="entry name" value="PELF"/>
    <property type="match status" value="1"/>
</dbReference>
<name>A0A3E2WMA8_9FIRM</name>
<dbReference type="GeneID" id="93332078"/>
<dbReference type="Proteomes" id="UP000261111">
    <property type="component" value="Unassembled WGS sequence"/>
</dbReference>
<dbReference type="Pfam" id="PF00534">
    <property type="entry name" value="Glycos_transf_1"/>
    <property type="match status" value="1"/>
</dbReference>